<evidence type="ECO:0000313" key="4">
    <source>
        <dbReference type="Proteomes" id="UP000001695"/>
    </source>
</evidence>
<organism evidence="3 4">
    <name type="scientific">Beijerinckia indica subsp. indica (strain ATCC 9039 / DSM 1715 / NCIMB 8712)</name>
    <dbReference type="NCBI Taxonomy" id="395963"/>
    <lineage>
        <taxon>Bacteria</taxon>
        <taxon>Pseudomonadati</taxon>
        <taxon>Pseudomonadota</taxon>
        <taxon>Alphaproteobacteria</taxon>
        <taxon>Hyphomicrobiales</taxon>
        <taxon>Beijerinckiaceae</taxon>
        <taxon>Beijerinckia</taxon>
    </lineage>
</organism>
<keyword evidence="3" id="KW-0012">Acyltransferase</keyword>
<sequence length="508" mass="55690">MSGFSGSRIARLQYLRAIAALSVMLYHASYYLNSMRGNSSFLAVFGGEFGGFGVSLFFAISGFLMASLADRDPPPTLFLAHRLIRIYPIYWITAGICLWIRYILNEGAVLDPLALGLIPGGPHFYVLQIEWTLPFELTYYVIVFFIILVHAQRMLPALAAAWALAVSCGLVFAPYLQKGQFPTLLFIPLAEQSLPFAAGLLVPLAIRRGLVGAWTPIVAVGLLLMSDAAPPLRPWLLNIGCVMLVATAVLPRSDVRDASYDPGLALGDWSFALYLCHAPIIIWLFQFAPIGMSPAVLWFASIGGALCGAVVLGSVDMALYRWIKRRVDWAPSSIRTTATSAFLIGLCALVLWPEVIRVLDEREVAEARSTGLQIQSAAHAGQTITVAADAVPLRRDDALRLYVDSISYSEDATMTVRGWALDVEGRSKKMSLMVFHNSDFLDAFVPRVYRPDVLAAFGLQHSAVPPGFSLSAHVICHQNDSIILLLVTDDRRYTQIALPTQSLRCKTP</sequence>
<name>B2IBW9_BEII9</name>
<reference evidence="4" key="1">
    <citation type="submission" date="2008-03" db="EMBL/GenBank/DDBJ databases">
        <title>Complete sequence of chromosome of Beijerinckia indica subsp. indica ATCC 9039.</title>
        <authorList>
            <consortium name="US DOE Joint Genome Institute"/>
            <person name="Copeland A."/>
            <person name="Lucas S."/>
            <person name="Lapidus A."/>
            <person name="Glavina del Rio T."/>
            <person name="Dalin E."/>
            <person name="Tice H."/>
            <person name="Bruce D."/>
            <person name="Goodwin L."/>
            <person name="Pitluck S."/>
            <person name="LaButti K."/>
            <person name="Schmutz J."/>
            <person name="Larimer F."/>
            <person name="Land M."/>
            <person name="Hauser L."/>
            <person name="Kyrpides N."/>
            <person name="Mikhailova N."/>
            <person name="Dunfield P.F."/>
            <person name="Dedysh S.N."/>
            <person name="Liesack W."/>
            <person name="Saw J.H."/>
            <person name="Alam M."/>
            <person name="Chen Y."/>
            <person name="Murrell J.C."/>
            <person name="Richardson P."/>
        </authorList>
    </citation>
    <scope>NUCLEOTIDE SEQUENCE [LARGE SCALE GENOMIC DNA]</scope>
    <source>
        <strain evidence="4">ATCC 9039 / DSM 1715 / NCIMB 8712</strain>
    </source>
</reference>
<dbReference type="GO" id="GO:0000271">
    <property type="term" value="P:polysaccharide biosynthetic process"/>
    <property type="evidence" value="ECO:0007669"/>
    <property type="project" value="TreeGrafter"/>
</dbReference>
<dbReference type="KEGG" id="bid:Bind_1595"/>
<dbReference type="InterPro" id="IPR050879">
    <property type="entry name" value="Acyltransferase_3"/>
</dbReference>
<dbReference type="PANTHER" id="PTHR23028:SF131">
    <property type="entry name" value="BLR2367 PROTEIN"/>
    <property type="match status" value="1"/>
</dbReference>
<feature type="transmembrane region" description="Helical" evidence="1">
    <location>
        <begin position="12"/>
        <end position="29"/>
    </location>
</feature>
<protein>
    <submittedName>
        <fullName evidence="3">Acyltransferase 3</fullName>
    </submittedName>
</protein>
<dbReference type="InterPro" id="IPR002656">
    <property type="entry name" value="Acyl_transf_3_dom"/>
</dbReference>
<proteinExistence type="predicted"/>
<dbReference type="AlphaFoldDB" id="B2IBW9"/>
<feature type="transmembrane region" description="Helical" evidence="1">
    <location>
        <begin position="232"/>
        <end position="250"/>
    </location>
</feature>
<feature type="transmembrane region" description="Helical" evidence="1">
    <location>
        <begin position="41"/>
        <end position="66"/>
    </location>
</feature>
<gene>
    <name evidence="3" type="ordered locus">Bind_1595</name>
</gene>
<dbReference type="eggNOG" id="COG1835">
    <property type="taxonomic scope" value="Bacteria"/>
</dbReference>
<accession>B2IBW9</accession>
<feature type="transmembrane region" description="Helical" evidence="1">
    <location>
        <begin position="271"/>
        <end position="290"/>
    </location>
</feature>
<keyword evidence="1" id="KW-0812">Transmembrane</keyword>
<feature type="transmembrane region" description="Helical" evidence="1">
    <location>
        <begin position="296"/>
        <end position="320"/>
    </location>
</feature>
<keyword evidence="1" id="KW-0472">Membrane</keyword>
<dbReference type="Proteomes" id="UP000001695">
    <property type="component" value="Chromosome"/>
</dbReference>
<dbReference type="GO" id="GO:0016747">
    <property type="term" value="F:acyltransferase activity, transferring groups other than amino-acyl groups"/>
    <property type="evidence" value="ECO:0007669"/>
    <property type="project" value="InterPro"/>
</dbReference>
<feature type="transmembrane region" description="Helical" evidence="1">
    <location>
        <begin position="332"/>
        <end position="352"/>
    </location>
</feature>
<dbReference type="STRING" id="395963.Bind_1595"/>
<dbReference type="GO" id="GO:0016020">
    <property type="term" value="C:membrane"/>
    <property type="evidence" value="ECO:0007669"/>
    <property type="project" value="TreeGrafter"/>
</dbReference>
<dbReference type="RefSeq" id="WP_012384584.1">
    <property type="nucleotide sequence ID" value="NC_010581.1"/>
</dbReference>
<feature type="transmembrane region" description="Helical" evidence="1">
    <location>
        <begin position="209"/>
        <end position="226"/>
    </location>
</feature>
<feature type="domain" description="Acyltransferase 3" evidence="2">
    <location>
        <begin position="10"/>
        <end position="312"/>
    </location>
</feature>
<dbReference type="OrthoDB" id="9767863at2"/>
<dbReference type="Pfam" id="PF01757">
    <property type="entry name" value="Acyl_transf_3"/>
    <property type="match status" value="1"/>
</dbReference>
<keyword evidence="4" id="KW-1185">Reference proteome</keyword>
<dbReference type="EMBL" id="CP001016">
    <property type="protein sequence ID" value="ACB95227.1"/>
    <property type="molecule type" value="Genomic_DNA"/>
</dbReference>
<evidence type="ECO:0000256" key="1">
    <source>
        <dbReference type="SAM" id="Phobius"/>
    </source>
</evidence>
<evidence type="ECO:0000259" key="2">
    <source>
        <dbReference type="Pfam" id="PF01757"/>
    </source>
</evidence>
<dbReference type="HOGENOM" id="CLU_536052_0_0_5"/>
<reference evidence="3 4" key="2">
    <citation type="journal article" date="2010" name="J. Bacteriol.">
        <title>Complete genome sequence of Beijerinckia indica subsp. indica.</title>
        <authorList>
            <person name="Tamas I."/>
            <person name="Dedysh S.N."/>
            <person name="Liesack W."/>
            <person name="Stott M.B."/>
            <person name="Alam M."/>
            <person name="Murrell J.C."/>
            <person name="Dunfield P.F."/>
        </authorList>
    </citation>
    <scope>NUCLEOTIDE SEQUENCE [LARGE SCALE GENOMIC DNA]</scope>
    <source>
        <strain evidence="4">ATCC 9039 / DSM 1715 / NCIMB 8712</strain>
    </source>
</reference>
<feature type="transmembrane region" description="Helical" evidence="1">
    <location>
        <begin position="124"/>
        <end position="148"/>
    </location>
</feature>
<dbReference type="PANTHER" id="PTHR23028">
    <property type="entry name" value="ACETYLTRANSFERASE"/>
    <property type="match status" value="1"/>
</dbReference>
<keyword evidence="3" id="KW-0808">Transferase</keyword>
<feature type="transmembrane region" description="Helical" evidence="1">
    <location>
        <begin position="87"/>
        <end position="104"/>
    </location>
</feature>
<feature type="transmembrane region" description="Helical" evidence="1">
    <location>
        <begin position="155"/>
        <end position="175"/>
    </location>
</feature>
<evidence type="ECO:0000313" key="3">
    <source>
        <dbReference type="EMBL" id="ACB95227.1"/>
    </source>
</evidence>
<keyword evidence="1" id="KW-1133">Transmembrane helix</keyword>